<evidence type="ECO:0000313" key="6">
    <source>
        <dbReference type="EMBL" id="VAW33846.1"/>
    </source>
</evidence>
<dbReference type="InterPro" id="IPR054418">
    <property type="entry name" value="MQNX/HUTI_composite_N"/>
</dbReference>
<dbReference type="Pfam" id="PF01979">
    <property type="entry name" value="Amidohydro_1"/>
    <property type="match status" value="1"/>
</dbReference>
<sequence>MLQKSRFLITNGRIVTWAEPNEIIENGGILVENGRIVTIGNSDELIAAHPEMERLDAGNQLVMPGNICAHTHFYGAFARGMGIPGPPPKDFPDILERLWWRLDRALFDLDTQYSALVCLVDAIKHGTTTLVDHHASPSALNNSLDMIADAVETAGVRAALCYEVTDRNGPKEAEAGIGENVRFLYSLQERNSELLAGTFGLHAALSLSDETLANCVAAAADLDTGFHIHVAEHEVDEYDSLQKYGQRVVPRLAEAGILGPKSIVAHAVHVDPVEMNILRETGSWVTHQPRSNMNNAVGAADIEGMLRLGIPVCLGNDGFSNNMWAEWKMTYLMHKQVHRDPRRANGMDVAQMAIYNNAALADMFWPGRQIGRLTEGAAADIIFVNYHATTPLNAGNLPWHIIFGFESSLVTSTMVAGKLLMHNRQLLTLDEAEITERSRELAVEVWQRFEKLSH</sequence>
<organism evidence="6">
    <name type="scientific">hydrothermal vent metagenome</name>
    <dbReference type="NCBI Taxonomy" id="652676"/>
    <lineage>
        <taxon>unclassified sequences</taxon>
        <taxon>metagenomes</taxon>
        <taxon>ecological metagenomes</taxon>
    </lineage>
</organism>
<keyword evidence="2" id="KW-0378">Hydrolase</keyword>
<dbReference type="SUPFAM" id="SSF51338">
    <property type="entry name" value="Composite domain of metallo-dependent hydrolases"/>
    <property type="match status" value="1"/>
</dbReference>
<keyword evidence="1" id="KW-0479">Metal-binding</keyword>
<dbReference type="GO" id="GO:0046872">
    <property type="term" value="F:metal ion binding"/>
    <property type="evidence" value="ECO:0007669"/>
    <property type="project" value="UniProtKB-KW"/>
</dbReference>
<feature type="domain" description="Aminodeoxyfutalosine deaminase/Imidazolonepropionase-like composite" evidence="5">
    <location>
        <begin position="27"/>
        <end position="51"/>
    </location>
</feature>
<gene>
    <name evidence="6" type="ORF">MNBD_CHLOROFLEXI01-3518</name>
</gene>
<dbReference type="InterPro" id="IPR011059">
    <property type="entry name" value="Metal-dep_hydrolase_composite"/>
</dbReference>
<dbReference type="EMBL" id="UOEU01000487">
    <property type="protein sequence ID" value="VAW33846.1"/>
    <property type="molecule type" value="Genomic_DNA"/>
</dbReference>
<feature type="domain" description="Amidohydrolase-related" evidence="4">
    <location>
        <begin position="61"/>
        <end position="419"/>
    </location>
</feature>
<dbReference type="PANTHER" id="PTHR43794:SF11">
    <property type="entry name" value="AMIDOHYDROLASE-RELATED DOMAIN-CONTAINING PROTEIN"/>
    <property type="match status" value="1"/>
</dbReference>
<dbReference type="AlphaFoldDB" id="A0A3B0VNW3"/>
<dbReference type="NCBIfam" id="NF005540">
    <property type="entry name" value="PRK07203.1"/>
    <property type="match status" value="1"/>
</dbReference>
<protein>
    <submittedName>
        <fullName evidence="6">Previously annotated as SsnA protein</fullName>
    </submittedName>
</protein>
<name>A0A3B0VNW3_9ZZZZ</name>
<proteinExistence type="predicted"/>
<dbReference type="SUPFAM" id="SSF51556">
    <property type="entry name" value="Metallo-dependent hydrolases"/>
    <property type="match status" value="1"/>
</dbReference>
<evidence type="ECO:0000259" key="5">
    <source>
        <dbReference type="Pfam" id="PF22039"/>
    </source>
</evidence>
<accession>A0A3B0VNW3</accession>
<evidence type="ECO:0000256" key="3">
    <source>
        <dbReference type="ARBA" id="ARBA00022833"/>
    </source>
</evidence>
<dbReference type="GO" id="GO:0016810">
    <property type="term" value="F:hydrolase activity, acting on carbon-nitrogen (but not peptide) bonds"/>
    <property type="evidence" value="ECO:0007669"/>
    <property type="project" value="InterPro"/>
</dbReference>
<keyword evidence="3" id="KW-0862">Zinc</keyword>
<dbReference type="InterPro" id="IPR006680">
    <property type="entry name" value="Amidohydro-rel"/>
</dbReference>
<evidence type="ECO:0000256" key="1">
    <source>
        <dbReference type="ARBA" id="ARBA00022723"/>
    </source>
</evidence>
<dbReference type="Gene3D" id="2.30.40.10">
    <property type="entry name" value="Urease, subunit C, domain 1"/>
    <property type="match status" value="1"/>
</dbReference>
<dbReference type="NCBIfam" id="TIGR03314">
    <property type="entry name" value="Se_ssnA"/>
    <property type="match status" value="1"/>
</dbReference>
<dbReference type="InterPro" id="IPR032466">
    <property type="entry name" value="Metal_Hydrolase"/>
</dbReference>
<reference evidence="6" key="1">
    <citation type="submission" date="2018-06" db="EMBL/GenBank/DDBJ databases">
        <authorList>
            <person name="Zhirakovskaya E."/>
        </authorList>
    </citation>
    <scope>NUCLEOTIDE SEQUENCE</scope>
</reference>
<evidence type="ECO:0000256" key="2">
    <source>
        <dbReference type="ARBA" id="ARBA00022801"/>
    </source>
</evidence>
<dbReference type="Pfam" id="PF22039">
    <property type="entry name" value="HUTI_composite_bact"/>
    <property type="match status" value="1"/>
</dbReference>
<evidence type="ECO:0000259" key="4">
    <source>
        <dbReference type="Pfam" id="PF01979"/>
    </source>
</evidence>
<dbReference type="PANTHER" id="PTHR43794">
    <property type="entry name" value="AMINOHYDROLASE SSNA-RELATED"/>
    <property type="match status" value="1"/>
</dbReference>
<dbReference type="Gene3D" id="3.20.20.140">
    <property type="entry name" value="Metal-dependent hydrolases"/>
    <property type="match status" value="1"/>
</dbReference>
<dbReference type="InterPro" id="IPR050287">
    <property type="entry name" value="MTA/SAH_deaminase"/>
</dbReference>
<dbReference type="InterPro" id="IPR017700">
    <property type="entry name" value="Aminohydrolase_SsnA"/>
</dbReference>